<dbReference type="EMBL" id="HG711925">
    <property type="protein sequence ID" value="CDJ49893.1"/>
    <property type="molecule type" value="Genomic_DNA"/>
</dbReference>
<evidence type="ECO:0000313" key="2">
    <source>
        <dbReference type="Proteomes" id="UP000030750"/>
    </source>
</evidence>
<dbReference type="Proteomes" id="UP000030750">
    <property type="component" value="Unassembled WGS sequence"/>
</dbReference>
<proteinExistence type="predicted"/>
<sequence length="120" mass="13331">MAFRARHLPFAAGALTLPARELLQRARVSKPEPEAPCPSALQQAVSLGPYTVDFAQPLTEEELQQQQQQQQQQQRQLGLKASLLGADGCWSLSAAEELKVKAVVVEVDGPQHFYRDSLHW</sequence>
<evidence type="ECO:0000313" key="1">
    <source>
        <dbReference type="EMBL" id="CDJ49893.1"/>
    </source>
</evidence>
<protein>
    <submittedName>
        <fullName evidence="1">Uncharacterized protein</fullName>
    </submittedName>
</protein>
<reference evidence="1" key="1">
    <citation type="submission" date="2013-10" db="EMBL/GenBank/DDBJ databases">
        <title>Genomic analysis of the causative agents of coccidiosis in chickens.</title>
        <authorList>
            <person name="Reid A.J."/>
            <person name="Blake D."/>
            <person name="Billington K."/>
            <person name="Browne H."/>
            <person name="Dunn M."/>
            <person name="Hung S."/>
            <person name="Kawahara F."/>
            <person name="Miranda-Saavedra D."/>
            <person name="Mourier T."/>
            <person name="Nagra H."/>
            <person name="Otto T.D."/>
            <person name="Rawlings N."/>
            <person name="Sanchez A."/>
            <person name="Sanders M."/>
            <person name="Subramaniam C."/>
            <person name="Tay Y."/>
            <person name="Dear P."/>
            <person name="Doerig C."/>
            <person name="Gruber A."/>
            <person name="Parkinson J."/>
            <person name="Shirley M."/>
            <person name="Wan K.L."/>
            <person name="Berriman M."/>
            <person name="Tomley F."/>
            <person name="Pain A."/>
        </authorList>
    </citation>
    <scope>NUCLEOTIDE SEQUENCE [LARGE SCALE GENOMIC DNA]</scope>
    <source>
        <strain evidence="1">Houghton</strain>
    </source>
</reference>
<accession>U6LKU2</accession>
<dbReference type="AlphaFoldDB" id="U6LKU2"/>
<name>U6LKU2_9EIME</name>
<reference evidence="1" key="2">
    <citation type="submission" date="2013-10" db="EMBL/GenBank/DDBJ databases">
        <authorList>
            <person name="Aslett M."/>
        </authorList>
    </citation>
    <scope>NUCLEOTIDE SEQUENCE [LARGE SCALE GENOMIC DNA]</scope>
    <source>
        <strain evidence="1">Houghton</strain>
    </source>
</reference>
<organism evidence="1 2">
    <name type="scientific">Eimeria brunetti</name>
    <dbReference type="NCBI Taxonomy" id="51314"/>
    <lineage>
        <taxon>Eukaryota</taxon>
        <taxon>Sar</taxon>
        <taxon>Alveolata</taxon>
        <taxon>Apicomplexa</taxon>
        <taxon>Conoidasida</taxon>
        <taxon>Coccidia</taxon>
        <taxon>Eucoccidiorida</taxon>
        <taxon>Eimeriorina</taxon>
        <taxon>Eimeriidae</taxon>
        <taxon>Eimeria</taxon>
    </lineage>
</organism>
<keyword evidence="2" id="KW-1185">Reference proteome</keyword>
<dbReference type="VEuPathDB" id="ToxoDB:EBH_0084550"/>
<dbReference type="OrthoDB" id="332112at2759"/>
<gene>
    <name evidence="1" type="ORF">EBH_0084550</name>
</gene>